<feature type="domain" description="ABC transmembrane type-1" evidence="12">
    <location>
        <begin position="1"/>
        <end position="304"/>
    </location>
</feature>
<keyword evidence="10" id="KW-0732">Signal</keyword>
<sequence>MLPFMLRFLIAFVTEAYVAAAQLDRPQPNLGSGFGLVVGITAVQVVQSLCAHQFMYRGMLVGGQSRASLISMIYDKSMVISGRARAGGNSREKAAAATEGEKNAKGPSKNDDGAGWANGRIINLMSVDTSRIDKACGMFHVVWTAPASLVLTLVVLLVNLGPSALAGFGLLVIGAPLLTRVVRSLVTRRRAINRITDQRVSLTQEILRSVRFVKYFGWEESFLQRLNGLRTREVSSIQVLLALRNAILAVSTSLPVFAAMLSFIAFSLSGNTLRSELVFSSLALFNGLRNPLNLLPLVLGQVTDAWSSLKRIEEFLLAEEQVEDVISKPDGENALEVRGADFTWEKTSPSGGQGKQGETARGVSKGQEKPPQESSSEKSTTTGSSSGADSEPFKLQDLNFEIGRGELIAVIGSVGSGKSSLLSALAGDMRKTKGEVVLGASRAFCPQQAWVQNTTVRDNITFGKDMDEDWYHEVIKACALEPDLEMLPDGDLTEVGERGITISGGQKQRVNIARAIYFDADIVLMDDPLSAVDAHVGRHIFDNAILGLLGDKCRILATHQLWVLNRCDRIIWMDAGKIQAIDSFDNLMGSHAGFRQLMESQSSLESNKKDEAEAQGEAAPGAASADADAGTGGETEEKNKTKLRKGKSMMQAEEQAVSSVPWSVYGDFVRASGSILNAPAALLLLVLAQGANIMTSLWLSWWTGDKFRLAAPVYMGVYAGLGVVQVLLTFTFMLALSILGTRASKEMLRRAMARVLRAPMAFFDTTPLGRITNRFSRDVDVMDNNLSDAMRMYFVSVGSVLSALALILAFFPPFAIAL</sequence>
<dbReference type="InterPro" id="IPR011527">
    <property type="entry name" value="ABC1_TM_dom"/>
</dbReference>
<dbReference type="FunFam" id="3.40.50.300:FF:002040">
    <property type="entry name" value="ABC multidrug transporter (Eurofung)"/>
    <property type="match status" value="1"/>
</dbReference>
<keyword evidence="3 9" id="KW-0812">Transmembrane</keyword>
<dbReference type="GO" id="GO:0140359">
    <property type="term" value="F:ABC-type transporter activity"/>
    <property type="evidence" value="ECO:0007669"/>
    <property type="project" value="InterPro"/>
</dbReference>
<reference evidence="13" key="1">
    <citation type="submission" date="2010-05" db="EMBL/GenBank/DDBJ databases">
        <title>The Genome Sequence of Magnaporthe poae strain ATCC 64411.</title>
        <authorList>
            <consortium name="The Broad Institute Genome Sequencing Platform"/>
            <consortium name="Broad Institute Genome Sequencing Center for Infectious Disease"/>
            <person name="Ma L.-J."/>
            <person name="Dead R."/>
            <person name="Young S."/>
            <person name="Zeng Q."/>
            <person name="Koehrsen M."/>
            <person name="Alvarado L."/>
            <person name="Berlin A."/>
            <person name="Chapman S.B."/>
            <person name="Chen Z."/>
            <person name="Freedman E."/>
            <person name="Gellesch M."/>
            <person name="Goldberg J."/>
            <person name="Griggs A."/>
            <person name="Gujja S."/>
            <person name="Heilman E.R."/>
            <person name="Heiman D."/>
            <person name="Hepburn T."/>
            <person name="Howarth C."/>
            <person name="Jen D."/>
            <person name="Larson L."/>
            <person name="Mehta T."/>
            <person name="Neiman D."/>
            <person name="Pearson M."/>
            <person name="Roberts A."/>
            <person name="Saif S."/>
            <person name="Shea T."/>
            <person name="Shenoy N."/>
            <person name="Sisk P."/>
            <person name="Stolte C."/>
            <person name="Sykes S."/>
            <person name="Walk T."/>
            <person name="White J."/>
            <person name="Yandava C."/>
            <person name="Haas B."/>
            <person name="Nusbaum C."/>
            <person name="Birren B."/>
        </authorList>
    </citation>
    <scope>NUCLEOTIDE SEQUENCE</scope>
    <source>
        <strain evidence="13">ATCC 64411</strain>
    </source>
</reference>
<dbReference type="InterPro" id="IPR003439">
    <property type="entry name" value="ABC_transporter-like_ATP-bd"/>
</dbReference>
<dbReference type="GO" id="GO:0005524">
    <property type="term" value="F:ATP binding"/>
    <property type="evidence" value="ECO:0007669"/>
    <property type="project" value="UniProtKB-KW"/>
</dbReference>
<evidence type="ECO:0000256" key="5">
    <source>
        <dbReference type="ARBA" id="ARBA00022840"/>
    </source>
</evidence>
<keyword evidence="4" id="KW-0547">Nucleotide-binding</keyword>
<dbReference type="InterPro" id="IPR027417">
    <property type="entry name" value="P-loop_NTPase"/>
</dbReference>
<dbReference type="GO" id="GO:0016887">
    <property type="term" value="F:ATP hydrolysis activity"/>
    <property type="evidence" value="ECO:0007669"/>
    <property type="project" value="InterPro"/>
</dbReference>
<evidence type="ECO:0000256" key="10">
    <source>
        <dbReference type="SAM" id="SignalP"/>
    </source>
</evidence>
<feature type="non-terminal residue" evidence="13">
    <location>
        <position position="818"/>
    </location>
</feature>
<dbReference type="PANTHER" id="PTHR24223:SF464">
    <property type="entry name" value="ABC-TYPE TRANSPORTER CICA"/>
    <property type="match status" value="1"/>
</dbReference>
<evidence type="ECO:0000259" key="12">
    <source>
        <dbReference type="PROSITE" id="PS50929"/>
    </source>
</evidence>
<feature type="transmembrane region" description="Helical" evidence="9">
    <location>
        <begin position="792"/>
        <end position="816"/>
    </location>
</feature>
<keyword evidence="2" id="KW-0813">Transport</keyword>
<evidence type="ECO:0000256" key="6">
    <source>
        <dbReference type="ARBA" id="ARBA00022989"/>
    </source>
</evidence>
<feature type="compositionally biased region" description="Low complexity" evidence="8">
    <location>
        <begin position="615"/>
        <end position="629"/>
    </location>
</feature>
<feature type="transmembrane region" description="Helical" evidence="9">
    <location>
        <begin position="680"/>
        <end position="701"/>
    </location>
</feature>
<evidence type="ECO:0000256" key="7">
    <source>
        <dbReference type="ARBA" id="ARBA00023136"/>
    </source>
</evidence>
<proteinExistence type="predicted"/>
<evidence type="ECO:0000256" key="3">
    <source>
        <dbReference type="ARBA" id="ARBA00022692"/>
    </source>
</evidence>
<dbReference type="PROSITE" id="PS50893">
    <property type="entry name" value="ABC_TRANSPORTER_2"/>
    <property type="match status" value="1"/>
</dbReference>
<evidence type="ECO:0000256" key="4">
    <source>
        <dbReference type="ARBA" id="ARBA00022741"/>
    </source>
</evidence>
<evidence type="ECO:0000256" key="9">
    <source>
        <dbReference type="SAM" id="Phobius"/>
    </source>
</evidence>
<dbReference type="Pfam" id="PF00005">
    <property type="entry name" value="ABC_tran"/>
    <property type="match status" value="1"/>
</dbReference>
<dbReference type="SUPFAM" id="SSF52540">
    <property type="entry name" value="P-loop containing nucleoside triphosphate hydrolases"/>
    <property type="match status" value="1"/>
</dbReference>
<dbReference type="SMART" id="SM00382">
    <property type="entry name" value="AAA"/>
    <property type="match status" value="1"/>
</dbReference>
<dbReference type="InterPro" id="IPR050173">
    <property type="entry name" value="ABC_transporter_C-like"/>
</dbReference>
<dbReference type="Gene3D" id="1.20.1560.10">
    <property type="entry name" value="ABC transporter type 1, transmembrane domain"/>
    <property type="match status" value="2"/>
</dbReference>
<dbReference type="InterPro" id="IPR036640">
    <property type="entry name" value="ABC1_TM_sf"/>
</dbReference>
<dbReference type="CDD" id="cd18597">
    <property type="entry name" value="ABC_6TM_YOR1_D1_like"/>
    <property type="match status" value="1"/>
</dbReference>
<dbReference type="CDD" id="cd03250">
    <property type="entry name" value="ABCC_MRP_domain1"/>
    <property type="match status" value="1"/>
</dbReference>
<feature type="transmembrane region" description="Helical" evidence="9">
    <location>
        <begin position="135"/>
        <end position="158"/>
    </location>
</feature>
<dbReference type="Pfam" id="PF00664">
    <property type="entry name" value="ABC_membrane"/>
    <property type="match status" value="2"/>
</dbReference>
<dbReference type="PROSITE" id="PS50929">
    <property type="entry name" value="ABC_TM1F"/>
    <property type="match status" value="2"/>
</dbReference>
<feature type="compositionally biased region" description="Low complexity" evidence="8">
    <location>
        <begin position="372"/>
        <end position="387"/>
    </location>
</feature>
<dbReference type="VEuPathDB" id="FungiDB:MAPG_09894"/>
<dbReference type="Gene3D" id="3.40.50.300">
    <property type="entry name" value="P-loop containing nucleotide triphosphate hydrolases"/>
    <property type="match status" value="1"/>
</dbReference>
<keyword evidence="6 9" id="KW-1133">Transmembrane helix</keyword>
<organism evidence="13">
    <name type="scientific">Magnaporthiopsis poae (strain ATCC 64411 / 73-15)</name>
    <name type="common">Kentucky bluegrass fungus</name>
    <name type="synonym">Magnaporthe poae</name>
    <dbReference type="NCBI Taxonomy" id="644358"/>
    <lineage>
        <taxon>Eukaryota</taxon>
        <taxon>Fungi</taxon>
        <taxon>Dikarya</taxon>
        <taxon>Ascomycota</taxon>
        <taxon>Pezizomycotina</taxon>
        <taxon>Sordariomycetes</taxon>
        <taxon>Sordariomycetidae</taxon>
        <taxon>Magnaporthales</taxon>
        <taxon>Magnaporthaceae</taxon>
        <taxon>Magnaporthiopsis</taxon>
    </lineage>
</organism>
<gene>
    <name evidence="13" type="ORF">MAPG_09894</name>
</gene>
<evidence type="ECO:0000313" key="13">
    <source>
        <dbReference type="EMBL" id="KLU91373.1"/>
    </source>
</evidence>
<dbReference type="PROSITE" id="PS00211">
    <property type="entry name" value="ABC_TRANSPORTER_1"/>
    <property type="match status" value="1"/>
</dbReference>
<dbReference type="InterPro" id="IPR003593">
    <property type="entry name" value="AAA+_ATPase"/>
</dbReference>
<protein>
    <submittedName>
        <fullName evidence="13">Multidrug resistance-associated protein 2</fullName>
    </submittedName>
</protein>
<comment type="subcellular location">
    <subcellularLocation>
        <location evidence="1">Membrane</location>
    </subcellularLocation>
</comment>
<evidence type="ECO:0000256" key="1">
    <source>
        <dbReference type="ARBA" id="ARBA00004370"/>
    </source>
</evidence>
<feature type="domain" description="ABC transmembrane type-1" evidence="12">
    <location>
        <begin position="680"/>
        <end position="818"/>
    </location>
</feature>
<dbReference type="OrthoDB" id="6500128at2759"/>
<dbReference type="EMBL" id="GL876977">
    <property type="protein sequence ID" value="KLU91373.1"/>
    <property type="molecule type" value="Genomic_DNA"/>
</dbReference>
<reference evidence="13" key="2">
    <citation type="submission" date="2011-03" db="EMBL/GenBank/DDBJ databases">
        <title>Annotation of Magnaporthe poae ATCC 64411.</title>
        <authorList>
            <person name="Ma L.-J."/>
            <person name="Dead R."/>
            <person name="Young S.K."/>
            <person name="Zeng Q."/>
            <person name="Gargeya S."/>
            <person name="Fitzgerald M."/>
            <person name="Haas B."/>
            <person name="Abouelleil A."/>
            <person name="Alvarado L."/>
            <person name="Arachchi H.M."/>
            <person name="Berlin A."/>
            <person name="Brown A."/>
            <person name="Chapman S.B."/>
            <person name="Chen Z."/>
            <person name="Dunbar C."/>
            <person name="Freedman E."/>
            <person name="Gearin G."/>
            <person name="Gellesch M."/>
            <person name="Goldberg J."/>
            <person name="Griggs A."/>
            <person name="Gujja S."/>
            <person name="Heiman D."/>
            <person name="Howarth C."/>
            <person name="Larson L."/>
            <person name="Lui A."/>
            <person name="MacDonald P.J.P."/>
            <person name="Mehta T."/>
            <person name="Montmayeur A."/>
            <person name="Murphy C."/>
            <person name="Neiman D."/>
            <person name="Pearson M."/>
            <person name="Priest M."/>
            <person name="Roberts A."/>
            <person name="Saif S."/>
            <person name="Shea T."/>
            <person name="Shenoy N."/>
            <person name="Sisk P."/>
            <person name="Stolte C."/>
            <person name="Sykes S."/>
            <person name="Yandava C."/>
            <person name="Wortman J."/>
            <person name="Nusbaum C."/>
            <person name="Birren B."/>
        </authorList>
    </citation>
    <scope>NUCLEOTIDE SEQUENCE</scope>
    <source>
        <strain evidence="13">ATCC 64411</strain>
    </source>
</reference>
<keyword evidence="5" id="KW-0067">ATP-binding</keyword>
<evidence type="ECO:0000256" key="2">
    <source>
        <dbReference type="ARBA" id="ARBA00022448"/>
    </source>
</evidence>
<feature type="signal peptide" evidence="10">
    <location>
        <begin position="1"/>
        <end position="20"/>
    </location>
</feature>
<feature type="chain" id="PRO_5005202361" evidence="10">
    <location>
        <begin position="21"/>
        <end position="818"/>
    </location>
</feature>
<dbReference type="SUPFAM" id="SSF90123">
    <property type="entry name" value="ABC transporter transmembrane region"/>
    <property type="match status" value="2"/>
</dbReference>
<evidence type="ECO:0000259" key="11">
    <source>
        <dbReference type="PROSITE" id="PS50893"/>
    </source>
</evidence>
<feature type="transmembrane region" description="Helical" evidence="9">
    <location>
        <begin position="164"/>
        <end position="182"/>
    </location>
</feature>
<feature type="region of interest" description="Disordered" evidence="8">
    <location>
        <begin position="600"/>
        <end position="649"/>
    </location>
</feature>
<feature type="region of interest" description="Disordered" evidence="8">
    <location>
        <begin position="90"/>
        <end position="112"/>
    </location>
</feature>
<dbReference type="GO" id="GO:0016020">
    <property type="term" value="C:membrane"/>
    <property type="evidence" value="ECO:0007669"/>
    <property type="project" value="UniProtKB-SubCell"/>
</dbReference>
<dbReference type="FunFam" id="1.20.1560.10:FF:000061">
    <property type="entry name" value="ATP-binding cassette transporter YOR1"/>
    <property type="match status" value="1"/>
</dbReference>
<dbReference type="AlphaFoldDB" id="A0A0H2U5C9"/>
<dbReference type="PANTHER" id="PTHR24223">
    <property type="entry name" value="ATP-BINDING CASSETTE SUB-FAMILY C"/>
    <property type="match status" value="1"/>
</dbReference>
<evidence type="ECO:0000256" key="8">
    <source>
        <dbReference type="SAM" id="MobiDB-lite"/>
    </source>
</evidence>
<feature type="transmembrane region" description="Helical" evidence="9">
    <location>
        <begin position="713"/>
        <end position="740"/>
    </location>
</feature>
<accession>A0A0H2U5C9</accession>
<keyword evidence="7 9" id="KW-0472">Membrane</keyword>
<name>A0A0H2U5C9_MAGP6</name>
<dbReference type="InterPro" id="IPR017871">
    <property type="entry name" value="ABC_transporter-like_CS"/>
</dbReference>
<feature type="domain" description="ABC transporter" evidence="11">
    <location>
        <begin position="380"/>
        <end position="600"/>
    </location>
</feature>
<feature type="region of interest" description="Disordered" evidence="8">
    <location>
        <begin position="339"/>
        <end position="392"/>
    </location>
</feature>